<proteinExistence type="predicted"/>
<name>A0ACB6R9V0_9PLEO</name>
<gene>
    <name evidence="1" type="ORF">BDR25DRAFT_350884</name>
</gene>
<evidence type="ECO:0000313" key="1">
    <source>
        <dbReference type="EMBL" id="KAF2475538.1"/>
    </source>
</evidence>
<protein>
    <submittedName>
        <fullName evidence="1">Uncharacterized protein</fullName>
    </submittedName>
</protein>
<keyword evidence="2" id="KW-1185">Reference proteome</keyword>
<dbReference type="EMBL" id="MU003496">
    <property type="protein sequence ID" value="KAF2475538.1"/>
    <property type="molecule type" value="Genomic_DNA"/>
</dbReference>
<accession>A0ACB6R9V0</accession>
<reference evidence="1" key="1">
    <citation type="journal article" date="2020" name="Stud. Mycol.">
        <title>101 Dothideomycetes genomes: a test case for predicting lifestyles and emergence of pathogens.</title>
        <authorList>
            <person name="Haridas S."/>
            <person name="Albert R."/>
            <person name="Binder M."/>
            <person name="Bloem J."/>
            <person name="Labutti K."/>
            <person name="Salamov A."/>
            <person name="Andreopoulos B."/>
            <person name="Baker S."/>
            <person name="Barry K."/>
            <person name="Bills G."/>
            <person name="Bluhm B."/>
            <person name="Cannon C."/>
            <person name="Castanera R."/>
            <person name="Culley D."/>
            <person name="Daum C."/>
            <person name="Ezra D."/>
            <person name="Gonzalez J."/>
            <person name="Henrissat B."/>
            <person name="Kuo A."/>
            <person name="Liang C."/>
            <person name="Lipzen A."/>
            <person name="Lutzoni F."/>
            <person name="Magnuson J."/>
            <person name="Mondo S."/>
            <person name="Nolan M."/>
            <person name="Ohm R."/>
            <person name="Pangilinan J."/>
            <person name="Park H.-J."/>
            <person name="Ramirez L."/>
            <person name="Alfaro M."/>
            <person name="Sun H."/>
            <person name="Tritt A."/>
            <person name="Yoshinaga Y."/>
            <person name="Zwiers L.-H."/>
            <person name="Turgeon B."/>
            <person name="Goodwin S."/>
            <person name="Spatafora J."/>
            <person name="Crous P."/>
            <person name="Grigoriev I."/>
        </authorList>
    </citation>
    <scope>NUCLEOTIDE SEQUENCE</scope>
    <source>
        <strain evidence="1">ATCC 200398</strain>
    </source>
</reference>
<dbReference type="Proteomes" id="UP000799755">
    <property type="component" value="Unassembled WGS sequence"/>
</dbReference>
<sequence length="1523" mass="164451">MNGPGCVTLDLVKILELFEDEVIKLLHCRGYSDPGRITFTLTMRRLLSNVCLLTTRPRATSPTLHANDPIYHPSSHLISKLTVTLSSKPPRNAMECLDPYDFPELAWEEGVQIINDFNWDELAKSNDVSFSGETQKNPEDSFAGPVPKIGIEQVDVPDIVTAGFAYKEDVGVGGESNSAQLANDRVKYAVGAEIEEVHTAEQLKVVAQSGIDPSHRPSRREASKEIQTDNKATTHETVTTPEEISTGTLSQEIRKVPYYTHNFLLTKEANTHTLNVGLQDTDASAKETVHSCSDYLQDTMGDVLEVVSKDPYAVPSPYATRLTGNWTVTADDLGNGNASNITYLPRPTNITEIADQDFSTVARITKPAHRAKVTHMKEGESDETFTPMDIDTAPLVLPKNINDLGKAIPESQDIQSLSIKASDGLRRINSEELLALMGALKTRSPEESPQPELGKDITSSEIHYGDDLISHSKAAAGASEHTLALEQDKLEPDQEITTVPAAEDSPSSQQMNLNETPKCTKVSISDVFHTTSIPIRTPTIHYPTKANIPFPIHAQGISVITPTEKSQNPRAHNKTATCTPTEAPNPIPTPTPTPEVLETHPTIPQASIPRATSLPSEANYSQYSRNKLREFMKERGISRRACDNNKDHRRKLLESDCASTEPKEMIALATDARISVGSVEPAEMEMTPSATTSAAVMETPASIREGLKPIHYSQHSSDKLKGLMKQRSILRKPTDRRTDYIQRLQADDQVHGRGYPELANANATPSTAKHQHLVLKLSPGTQSHDETPSAPAAQKTSAGFSPTLSPNPTADTVIGWVPISYSHLSSPSLSSFVKDRGLHFAPVESKSALIKKLQEHDEACSRDYTEVDRPVIITLVSQRGFNGNTAIATAQMIKTLVNGDVKRAKEHLESVGRLKLEGEVEVDREGLERGDEEGEVEESGREDNGVGMDMVTSVEGGEVPADVDMEKPMEKPTKNPTDKFTENPQGASSSRMKPQPDVQAGDHNCCKPAAKLHDADASDNKTVEDLPIQAATVENGSDLAYDSGELQQKLIVNDEQSKKATVETEAKASIPDAQSRPEGLAPLLPDLQWPTDIVTTSGFFTKAISRILSRDLADQKIHIPRASFPSGSSIAHSSYSNDTSETVAGQSTSFNGKLHDALVSSPQPRMPETPTKTVKFADVQGEGNVEAALDTPSKVMVSREGNGKLEESMGGFHAGGDRNAKSDAEGDMSEPATPTSGPKIATTTAAILPPSSPPPKQQQYHIPSSTPAPAPISFPTSTSATKPKTYSKIKGKRPLTPKNPSSNRKHDKDFKPGEDGSDEGWESDVRACKRRKKSGSRTIRSGHTSKAENDATASRSGKSRKVGKPKGESAKDKAKGQDLDTSPSAQEESKMNVVNDGAAGGTVLQDLDTSGALSIPSSSSPVGGSVNSKDRHPAETSYGKRTTRSEAKARHPVSQALRTGALGGASARIGVKVVIPEKRKGTERRGGDGSGVPVRKWALRSSLERKQDVRGEDGNGVKGGMWV</sequence>
<organism evidence="1 2">
    <name type="scientific">Lindgomyces ingoldianus</name>
    <dbReference type="NCBI Taxonomy" id="673940"/>
    <lineage>
        <taxon>Eukaryota</taxon>
        <taxon>Fungi</taxon>
        <taxon>Dikarya</taxon>
        <taxon>Ascomycota</taxon>
        <taxon>Pezizomycotina</taxon>
        <taxon>Dothideomycetes</taxon>
        <taxon>Pleosporomycetidae</taxon>
        <taxon>Pleosporales</taxon>
        <taxon>Lindgomycetaceae</taxon>
        <taxon>Lindgomyces</taxon>
    </lineage>
</organism>
<evidence type="ECO:0000313" key="2">
    <source>
        <dbReference type="Proteomes" id="UP000799755"/>
    </source>
</evidence>
<comment type="caution">
    <text evidence="1">The sequence shown here is derived from an EMBL/GenBank/DDBJ whole genome shotgun (WGS) entry which is preliminary data.</text>
</comment>